<feature type="domain" description="Penicillin-binding protein dimerisation" evidence="1">
    <location>
        <begin position="28"/>
        <end position="178"/>
    </location>
</feature>
<dbReference type="InterPro" id="IPR005311">
    <property type="entry name" value="PBP_dimer"/>
</dbReference>
<reference evidence="2" key="1">
    <citation type="journal article" date="2013" name="Environ. Microbiol.">
        <title>Microbiota from the distal guts of lean and obese adolescents exhibit partial functional redundancy besides clear differences in community structure.</title>
        <authorList>
            <person name="Ferrer M."/>
            <person name="Ruiz A."/>
            <person name="Lanza F."/>
            <person name="Haange S.B."/>
            <person name="Oberbach A."/>
            <person name="Till H."/>
            <person name="Bargiela R."/>
            <person name="Campoy C."/>
            <person name="Segura M.T."/>
            <person name="Richter M."/>
            <person name="von Bergen M."/>
            <person name="Seifert J."/>
            <person name="Suarez A."/>
        </authorList>
    </citation>
    <scope>NUCLEOTIDE SEQUENCE</scope>
</reference>
<feature type="non-terminal residue" evidence="2">
    <location>
        <position position="182"/>
    </location>
</feature>
<accession>K1TGD9</accession>
<dbReference type="AlphaFoldDB" id="K1TGD9"/>
<proteinExistence type="predicted"/>
<dbReference type="EMBL" id="AJWZ01002012">
    <property type="protein sequence ID" value="EKC72132.1"/>
    <property type="molecule type" value="Genomic_DNA"/>
</dbReference>
<evidence type="ECO:0000259" key="1">
    <source>
        <dbReference type="Pfam" id="PF03717"/>
    </source>
</evidence>
<dbReference type="GO" id="GO:0008658">
    <property type="term" value="F:penicillin binding"/>
    <property type="evidence" value="ECO:0007669"/>
    <property type="project" value="InterPro"/>
</dbReference>
<comment type="caution">
    <text evidence="2">The sequence shown here is derived from an EMBL/GenBank/DDBJ whole genome shotgun (WGS) entry which is preliminary data.</text>
</comment>
<organism evidence="2">
    <name type="scientific">human gut metagenome</name>
    <dbReference type="NCBI Taxonomy" id="408170"/>
    <lineage>
        <taxon>unclassified sequences</taxon>
        <taxon>metagenomes</taxon>
        <taxon>organismal metagenomes</taxon>
    </lineage>
</organism>
<name>K1TGD9_9ZZZZ</name>
<dbReference type="SUPFAM" id="SSF56519">
    <property type="entry name" value="Penicillin binding protein dimerisation domain"/>
    <property type="match status" value="1"/>
</dbReference>
<dbReference type="Gene3D" id="1.10.10.1230">
    <property type="entry name" value="Penicillin-binding protein, N-terminal non-catalytic domain, head sub-domain"/>
    <property type="match status" value="1"/>
</dbReference>
<protein>
    <submittedName>
        <fullName evidence="2">Protein containing Penicillin-binding protein, dimerization domain protein</fullName>
    </submittedName>
</protein>
<evidence type="ECO:0000313" key="2">
    <source>
        <dbReference type="EMBL" id="EKC72132.1"/>
    </source>
</evidence>
<gene>
    <name evidence="2" type="ORF">OBE_03042</name>
</gene>
<dbReference type="Gene3D" id="3.90.1310.10">
    <property type="entry name" value="Penicillin-binding protein 2a (Domain 2)"/>
    <property type="match status" value="1"/>
</dbReference>
<dbReference type="InterPro" id="IPR036138">
    <property type="entry name" value="PBP_dimer_sf"/>
</dbReference>
<dbReference type="Pfam" id="PF03717">
    <property type="entry name" value="PBP_dimer"/>
    <property type="match status" value="1"/>
</dbReference>
<sequence>MDLFRIQIVNAADYSTQRVALSETKSTIAASRGEILDCNGTPLVTNEQINSVVLNASYFPSTKEQDKRNEIILSLINLLESEGAAWNDNLPLVLNSDGSVSFKENADKDITYLKSKDVLYLNSYATAQNCFDELVEKFSLGDYSASDALKIASVCYSLKKISFSAANPFTVADSVSPTLAAK</sequence>